<dbReference type="AlphaFoldDB" id="C0CQJ5"/>
<organism evidence="5 6">
    <name type="scientific">Blautia hydrogenotrophica (strain DSM 10507 / JCM 14656 / S5a33)</name>
    <name type="common">Ruminococcus hydrogenotrophicus</name>
    <dbReference type="NCBI Taxonomy" id="476272"/>
    <lineage>
        <taxon>Bacteria</taxon>
        <taxon>Bacillati</taxon>
        <taxon>Bacillota</taxon>
        <taxon>Clostridia</taxon>
        <taxon>Lachnospirales</taxon>
        <taxon>Lachnospiraceae</taxon>
        <taxon>Blautia</taxon>
    </lineage>
</organism>
<dbReference type="EMBL" id="ACBZ01000171">
    <property type="protein sequence ID" value="EEG47985.1"/>
    <property type="molecule type" value="Genomic_DNA"/>
</dbReference>
<proteinExistence type="predicted"/>
<dbReference type="GeneID" id="86822988"/>
<accession>C0CQJ5</accession>
<dbReference type="InterPro" id="IPR013105">
    <property type="entry name" value="TPR_2"/>
</dbReference>
<evidence type="ECO:0000313" key="6">
    <source>
        <dbReference type="Proteomes" id="UP000003100"/>
    </source>
</evidence>
<dbReference type="InterPro" id="IPR019734">
    <property type="entry name" value="TPR_rpt"/>
</dbReference>
<gene>
    <name evidence="5" type="ORF">RUMHYD_03158</name>
</gene>
<dbReference type="Pfam" id="PF07719">
    <property type="entry name" value="TPR_2"/>
    <property type="match status" value="1"/>
</dbReference>
<feature type="chain" id="PRO_5039526818" evidence="4">
    <location>
        <begin position="20"/>
        <end position="346"/>
    </location>
</feature>
<evidence type="ECO:0000313" key="5">
    <source>
        <dbReference type="EMBL" id="EEG47985.1"/>
    </source>
</evidence>
<dbReference type="SUPFAM" id="SSF48452">
    <property type="entry name" value="TPR-like"/>
    <property type="match status" value="2"/>
</dbReference>
<feature type="signal peptide" evidence="4">
    <location>
        <begin position="1"/>
        <end position="19"/>
    </location>
</feature>
<dbReference type="HOGENOM" id="CLU_051000_0_0_9"/>
<protein>
    <submittedName>
        <fullName evidence="5">Uncharacterized protein</fullName>
    </submittedName>
</protein>
<keyword evidence="1" id="KW-0677">Repeat</keyword>
<reference evidence="5 6" key="1">
    <citation type="submission" date="2009-01" db="EMBL/GenBank/DDBJ databases">
        <authorList>
            <person name="Fulton L."/>
            <person name="Clifton S."/>
            <person name="Fulton B."/>
            <person name="Xu J."/>
            <person name="Minx P."/>
            <person name="Pepin K.H."/>
            <person name="Johnson M."/>
            <person name="Bhonagiri V."/>
            <person name="Nash W.E."/>
            <person name="Mardis E.R."/>
            <person name="Wilson R.K."/>
        </authorList>
    </citation>
    <scope>NUCLEOTIDE SEQUENCE [LARGE SCALE GENOMIC DNA]</scope>
    <source>
        <strain evidence="6">DSM 10507 / JCM 14656 / S5a33</strain>
    </source>
</reference>
<keyword evidence="2 3" id="KW-0802">TPR repeat</keyword>
<dbReference type="eggNOG" id="COG0457">
    <property type="taxonomic scope" value="Bacteria"/>
</dbReference>
<keyword evidence="4" id="KW-0732">Signal</keyword>
<evidence type="ECO:0000256" key="4">
    <source>
        <dbReference type="SAM" id="SignalP"/>
    </source>
</evidence>
<sequence length="346" mass="38781">MKRAYGWLLAAGCVSVLMAGCQEEKAIYDQARKDLDQGAYEEAVQGFQEAMERDVHKAESCRGAGIASLKLGDYEEAADYFEQALSQKGLDKGFRKDVLSYQATAQYKNGQYEDAQKTSESLLELSEDAQSCYLAGRVALAVDDYDLAKENFQKVIEEDSGYQQAVQIYEAYLERGMEADGTVYLEQALKTSPSDAKGRCEQGKIYYYMEDFDNAEKRLSEAVDGGNTEAMIFLGEVYLSKNDLESARASYEDYIQEEEDAAQGYNGLALCDLAEGDYESALNNIQNGIQQADTEEMQDLLFNEIVVYEKSLDFETAKEKAAEYLKMFPDDEAAQKESEFLNSRIS</sequence>
<dbReference type="PROSITE" id="PS50005">
    <property type="entry name" value="TPR"/>
    <property type="match status" value="2"/>
</dbReference>
<dbReference type="InterPro" id="IPR011990">
    <property type="entry name" value="TPR-like_helical_dom_sf"/>
</dbReference>
<name>C0CQJ5_BLAHS</name>
<dbReference type="PATRIC" id="fig|476272.21.peg.1282"/>
<evidence type="ECO:0000256" key="1">
    <source>
        <dbReference type="ARBA" id="ARBA00022737"/>
    </source>
</evidence>
<feature type="repeat" description="TPR" evidence="3">
    <location>
        <begin position="58"/>
        <end position="91"/>
    </location>
</feature>
<keyword evidence="6" id="KW-1185">Reference proteome</keyword>
<dbReference type="Pfam" id="PF13432">
    <property type="entry name" value="TPR_16"/>
    <property type="match status" value="1"/>
</dbReference>
<dbReference type="PANTHER" id="PTHR44186:SF1">
    <property type="entry name" value="BARDET-BIEDL SYNDROME 4 PROTEIN"/>
    <property type="match status" value="1"/>
</dbReference>
<evidence type="ECO:0000256" key="3">
    <source>
        <dbReference type="PROSITE-ProRule" id="PRU00339"/>
    </source>
</evidence>
<dbReference type="Proteomes" id="UP000003100">
    <property type="component" value="Unassembled WGS sequence"/>
</dbReference>
<dbReference type="PANTHER" id="PTHR44186">
    <property type="match status" value="1"/>
</dbReference>
<dbReference type="PROSITE" id="PS51257">
    <property type="entry name" value="PROKAR_LIPOPROTEIN"/>
    <property type="match status" value="1"/>
</dbReference>
<dbReference type="Pfam" id="PF13181">
    <property type="entry name" value="TPR_8"/>
    <property type="match status" value="1"/>
</dbReference>
<evidence type="ECO:0000256" key="2">
    <source>
        <dbReference type="ARBA" id="ARBA00022803"/>
    </source>
</evidence>
<dbReference type="RefSeq" id="WP_005951114.1">
    <property type="nucleotide sequence ID" value="NZ_CP136423.1"/>
</dbReference>
<comment type="caution">
    <text evidence="5">The sequence shown here is derived from an EMBL/GenBank/DDBJ whole genome shotgun (WGS) entry which is preliminary data.</text>
</comment>
<dbReference type="SMART" id="SM00028">
    <property type="entry name" value="TPR"/>
    <property type="match status" value="6"/>
</dbReference>
<reference evidence="5 6" key="2">
    <citation type="submission" date="2009-02" db="EMBL/GenBank/DDBJ databases">
        <title>Draft genome sequence of Blautia hydrogenotrophica DSM 10507 (Ruminococcus hydrogenotrophicus DSM 10507).</title>
        <authorList>
            <person name="Sudarsanam P."/>
            <person name="Ley R."/>
            <person name="Guruge J."/>
            <person name="Turnbaugh P.J."/>
            <person name="Mahowald M."/>
            <person name="Liep D."/>
            <person name="Gordon J."/>
        </authorList>
    </citation>
    <scope>NUCLEOTIDE SEQUENCE [LARGE SCALE GENOMIC DNA]</scope>
    <source>
        <strain evidence="6">DSM 10507 / JCM 14656 / S5a33</strain>
    </source>
</reference>
<dbReference type="Gene3D" id="1.25.40.10">
    <property type="entry name" value="Tetratricopeptide repeat domain"/>
    <property type="match status" value="3"/>
</dbReference>
<feature type="repeat" description="TPR" evidence="3">
    <location>
        <begin position="228"/>
        <end position="261"/>
    </location>
</feature>